<dbReference type="InterPro" id="IPR041657">
    <property type="entry name" value="HTH_17"/>
</dbReference>
<keyword evidence="1" id="KW-0175">Coiled coil</keyword>
<feature type="coiled-coil region" evidence="1">
    <location>
        <begin position="3"/>
        <end position="30"/>
    </location>
</feature>
<proteinExistence type="predicted"/>
<dbReference type="EMBL" id="BK015525">
    <property type="protein sequence ID" value="DAE11049.1"/>
    <property type="molecule type" value="Genomic_DNA"/>
</dbReference>
<dbReference type="NCBIfam" id="TIGR01764">
    <property type="entry name" value="excise"/>
    <property type="match status" value="1"/>
</dbReference>
<name>A0A8S5PWS8_9CAUD</name>
<evidence type="ECO:0000259" key="2">
    <source>
        <dbReference type="Pfam" id="PF12728"/>
    </source>
</evidence>
<feature type="domain" description="Helix-turn-helix" evidence="2">
    <location>
        <begin position="29"/>
        <end position="73"/>
    </location>
</feature>
<organism evidence="3">
    <name type="scientific">Myoviridae sp. ctzwE5</name>
    <dbReference type="NCBI Taxonomy" id="2825214"/>
    <lineage>
        <taxon>Viruses</taxon>
        <taxon>Duplodnaviria</taxon>
        <taxon>Heunggongvirae</taxon>
        <taxon>Uroviricota</taxon>
        <taxon>Caudoviricetes</taxon>
    </lineage>
</organism>
<dbReference type="InterPro" id="IPR010093">
    <property type="entry name" value="SinI_DNA-bd"/>
</dbReference>
<protein>
    <submittedName>
        <fullName evidence="3">Helix-turn-helix domain protein</fullName>
    </submittedName>
</protein>
<evidence type="ECO:0000313" key="3">
    <source>
        <dbReference type="EMBL" id="DAE11049.1"/>
    </source>
</evidence>
<evidence type="ECO:0000256" key="1">
    <source>
        <dbReference type="SAM" id="Coils"/>
    </source>
</evidence>
<dbReference type="GO" id="GO:0003677">
    <property type="term" value="F:DNA binding"/>
    <property type="evidence" value="ECO:0007669"/>
    <property type="project" value="InterPro"/>
</dbReference>
<dbReference type="Pfam" id="PF12728">
    <property type="entry name" value="HTH_17"/>
    <property type="match status" value="1"/>
</dbReference>
<reference evidence="3" key="1">
    <citation type="journal article" date="2021" name="Proc. Natl. Acad. Sci. U.S.A.">
        <title>A Catalog of Tens of Thousands of Viruses from Human Metagenomes Reveals Hidden Associations with Chronic Diseases.</title>
        <authorList>
            <person name="Tisza M.J."/>
            <person name="Buck C.B."/>
        </authorList>
    </citation>
    <scope>NUCLEOTIDE SEQUENCE</scope>
    <source>
        <strain evidence="3">CtzwE5</strain>
    </source>
</reference>
<accession>A0A8S5PWS8</accession>
<sequence>MQGMYLEQRVEELERQMREFKEQKKSEQYLSPKEFAEKMSCSQSFVTKMVKSGEIQALRIGKLIRIPMSQFEEKEGAEPSWKDIVFKGA</sequence>